<organism evidence="2 3">
    <name type="scientific">Algoriphagus winogradskyi</name>
    <dbReference type="NCBI Taxonomy" id="237017"/>
    <lineage>
        <taxon>Bacteria</taxon>
        <taxon>Pseudomonadati</taxon>
        <taxon>Bacteroidota</taxon>
        <taxon>Cytophagia</taxon>
        <taxon>Cytophagales</taxon>
        <taxon>Cyclobacteriaceae</taxon>
        <taxon>Algoriphagus</taxon>
    </lineage>
</organism>
<protein>
    <submittedName>
        <fullName evidence="2">Uncharacterized protein</fullName>
    </submittedName>
</protein>
<dbReference type="Proteomes" id="UP001157915">
    <property type="component" value="Unassembled WGS sequence"/>
</dbReference>
<comment type="caution">
    <text evidence="2">The sequence shown here is derived from an EMBL/GenBank/DDBJ whole genome shotgun (WGS) entry which is preliminary data.</text>
</comment>
<feature type="transmembrane region" description="Helical" evidence="1">
    <location>
        <begin position="66"/>
        <end position="89"/>
    </location>
</feature>
<evidence type="ECO:0000313" key="2">
    <source>
        <dbReference type="EMBL" id="SMP15986.1"/>
    </source>
</evidence>
<reference evidence="2 3" key="1">
    <citation type="submission" date="2017-05" db="EMBL/GenBank/DDBJ databases">
        <authorList>
            <person name="Varghese N."/>
            <person name="Submissions S."/>
        </authorList>
    </citation>
    <scope>NUCLEOTIDE SEQUENCE [LARGE SCALE GENOMIC DNA]</scope>
    <source>
        <strain evidence="2 3">DSM 15360</strain>
    </source>
</reference>
<evidence type="ECO:0000313" key="3">
    <source>
        <dbReference type="Proteomes" id="UP001157915"/>
    </source>
</evidence>
<dbReference type="EMBL" id="FXUA01000002">
    <property type="protein sequence ID" value="SMP15986.1"/>
    <property type="molecule type" value="Genomic_DNA"/>
</dbReference>
<name>A0ABY1NRW6_9BACT</name>
<keyword evidence="3" id="KW-1185">Reference proteome</keyword>
<accession>A0ABY1NRW6</accession>
<proteinExistence type="predicted"/>
<keyword evidence="1" id="KW-0472">Membrane</keyword>
<feature type="transmembrane region" description="Helical" evidence="1">
    <location>
        <begin position="16"/>
        <end position="37"/>
    </location>
</feature>
<dbReference type="RefSeq" id="WP_283412338.1">
    <property type="nucleotide sequence ID" value="NZ_FXUA01000002.1"/>
</dbReference>
<gene>
    <name evidence="2" type="ORF">SAMN06265367_102551</name>
</gene>
<keyword evidence="1" id="KW-0812">Transmembrane</keyword>
<evidence type="ECO:0000256" key="1">
    <source>
        <dbReference type="SAM" id="Phobius"/>
    </source>
</evidence>
<sequence length="99" mass="11487">MTTTLSLDPSYKLARVFIRLGMIFSAVMVALFIYMIYLASLGIMTDWDLSIQTELYDYYPPANSEFWHMVFFSVPAIGFLISFFLLDYLGKKIKQESQT</sequence>
<keyword evidence="1" id="KW-1133">Transmembrane helix</keyword>